<evidence type="ECO:0000313" key="1">
    <source>
        <dbReference type="Proteomes" id="UP000887580"/>
    </source>
</evidence>
<sequence length="378" mass="42489">MVKDSSNGKGQDEQYRKLFVGALSLQMTEEDLRTFYSQYGTITDCVVMKDPHTRRSRGFGFVTFAAAEEVDKAMNSRPHVIDGKTVDPKRAVPREASQKNEANMSTKRLYVSGVRDDHQEKDFEEYFSKYGVVEKVEIIKDKNTGNYRGFAFISFGDYDPVDKCCLEKHHMILNHRCDVKKALSKEEIARAQQMDRDRAERGNRSRGMDRNGRGMDRSARGGGAGWNDRRRNDTWGCNTGGGFGGYGAPQQQPWGTASYSASYSQPVGTVNTGGWYEPVPVNAQQQPWNQYGDGVGGYGAPGFGGYGAPQQQQSWNPSVLPQQPPWNQQHQPTAPQQSWNQPAPSKQPSWNDPPQHQPIPPQPSWNQKHQPPVPQQDY</sequence>
<name>A0AC35G6T4_9BILA</name>
<protein>
    <submittedName>
        <fullName evidence="2">RRM domain-containing protein</fullName>
    </submittedName>
</protein>
<accession>A0AC35G6T4</accession>
<evidence type="ECO:0000313" key="2">
    <source>
        <dbReference type="WBParaSite" id="PS1159_v2.g24512.t1"/>
    </source>
</evidence>
<organism evidence="1 2">
    <name type="scientific">Panagrolaimus sp. PS1159</name>
    <dbReference type="NCBI Taxonomy" id="55785"/>
    <lineage>
        <taxon>Eukaryota</taxon>
        <taxon>Metazoa</taxon>
        <taxon>Ecdysozoa</taxon>
        <taxon>Nematoda</taxon>
        <taxon>Chromadorea</taxon>
        <taxon>Rhabditida</taxon>
        <taxon>Tylenchina</taxon>
        <taxon>Panagrolaimomorpha</taxon>
        <taxon>Panagrolaimoidea</taxon>
        <taxon>Panagrolaimidae</taxon>
        <taxon>Panagrolaimus</taxon>
    </lineage>
</organism>
<dbReference type="Proteomes" id="UP000887580">
    <property type="component" value="Unplaced"/>
</dbReference>
<proteinExistence type="predicted"/>
<dbReference type="WBParaSite" id="PS1159_v2.g24512.t1">
    <property type="protein sequence ID" value="PS1159_v2.g24512.t1"/>
    <property type="gene ID" value="PS1159_v2.g24512"/>
</dbReference>
<reference evidence="2" key="1">
    <citation type="submission" date="2022-11" db="UniProtKB">
        <authorList>
            <consortium name="WormBaseParasite"/>
        </authorList>
    </citation>
    <scope>IDENTIFICATION</scope>
</reference>